<accession>A0ABU8BSG2</accession>
<dbReference type="RefSeq" id="WP_335420790.1">
    <property type="nucleotide sequence ID" value="NZ_JBALHR010000002.1"/>
</dbReference>
<gene>
    <name evidence="1" type="ORF">V6590_05670</name>
</gene>
<organism evidence="1 2">
    <name type="scientific">Gemmobacter denitrificans</name>
    <dbReference type="NCBI Taxonomy" id="3123040"/>
    <lineage>
        <taxon>Bacteria</taxon>
        <taxon>Pseudomonadati</taxon>
        <taxon>Pseudomonadota</taxon>
        <taxon>Alphaproteobacteria</taxon>
        <taxon>Rhodobacterales</taxon>
        <taxon>Paracoccaceae</taxon>
        <taxon>Gemmobacter</taxon>
    </lineage>
</organism>
<proteinExistence type="predicted"/>
<reference evidence="1" key="1">
    <citation type="submission" date="2024-02" db="EMBL/GenBank/DDBJ databases">
        <title>Genome sequences of strain Gemmobacter sp. JM10B15.</title>
        <authorList>
            <person name="Zhang M."/>
        </authorList>
    </citation>
    <scope>NUCLEOTIDE SEQUENCE</scope>
    <source>
        <strain evidence="1">JM10B15</strain>
    </source>
</reference>
<evidence type="ECO:0000313" key="1">
    <source>
        <dbReference type="EMBL" id="MEH7827627.1"/>
    </source>
</evidence>
<dbReference type="Proteomes" id="UP001431963">
    <property type="component" value="Unassembled WGS sequence"/>
</dbReference>
<evidence type="ECO:0000313" key="2">
    <source>
        <dbReference type="Proteomes" id="UP001431963"/>
    </source>
</evidence>
<comment type="caution">
    <text evidence="1">The sequence shown here is derived from an EMBL/GenBank/DDBJ whole genome shotgun (WGS) entry which is preliminary data.</text>
</comment>
<protein>
    <submittedName>
        <fullName evidence="1">Uncharacterized protein</fullName>
    </submittedName>
</protein>
<name>A0ABU8BSG2_9RHOB</name>
<dbReference type="EMBL" id="JBALHR010000002">
    <property type="protein sequence ID" value="MEH7827627.1"/>
    <property type="molecule type" value="Genomic_DNA"/>
</dbReference>
<keyword evidence="2" id="KW-1185">Reference proteome</keyword>
<sequence>MSGPEFPQEGWLIHKAGRGWYRPDAHGYTSDPLQAGRFSYNDAMEYSHPNGPTGPRDGITIKHECEVQKYVRLDPAALAALPEVQAMIAEAVAKEREACAQVGYVTCAETRHVKLGDAVSKAILARTEWITVTVPQDIGDTLDDLLDFAWNCDASKRGEG</sequence>